<dbReference type="Proteomes" id="UP000321436">
    <property type="component" value="Unassembled WGS sequence"/>
</dbReference>
<proteinExistence type="inferred from homology"/>
<comment type="similarity">
    <text evidence="2">Belongs to the SusD family.</text>
</comment>
<feature type="domain" description="SusD-like N-terminal" evidence="7">
    <location>
        <begin position="112"/>
        <end position="232"/>
    </location>
</feature>
<dbReference type="InterPro" id="IPR012944">
    <property type="entry name" value="SusD_RagB_dom"/>
</dbReference>
<dbReference type="InterPro" id="IPR033985">
    <property type="entry name" value="SusD-like_N"/>
</dbReference>
<evidence type="ECO:0000313" key="8">
    <source>
        <dbReference type="EMBL" id="GEP94371.1"/>
    </source>
</evidence>
<evidence type="ECO:0000256" key="2">
    <source>
        <dbReference type="ARBA" id="ARBA00006275"/>
    </source>
</evidence>
<evidence type="ECO:0000256" key="5">
    <source>
        <dbReference type="ARBA" id="ARBA00023237"/>
    </source>
</evidence>
<dbReference type="RefSeq" id="WP_146857847.1">
    <property type="nucleotide sequence ID" value="NZ_BKAU01000001.1"/>
</dbReference>
<keyword evidence="3" id="KW-0732">Signal</keyword>
<dbReference type="GO" id="GO:0009279">
    <property type="term" value="C:cell outer membrane"/>
    <property type="evidence" value="ECO:0007669"/>
    <property type="project" value="UniProtKB-SubCell"/>
</dbReference>
<dbReference type="OrthoDB" id="608091at2"/>
<dbReference type="Pfam" id="PF07980">
    <property type="entry name" value="SusD_RagB"/>
    <property type="match status" value="1"/>
</dbReference>
<reference evidence="8 9" key="1">
    <citation type="submission" date="2019-07" db="EMBL/GenBank/DDBJ databases">
        <title>Whole genome shotgun sequence of Chitinophaga cymbidii NBRC 109752.</title>
        <authorList>
            <person name="Hosoyama A."/>
            <person name="Uohara A."/>
            <person name="Ohji S."/>
            <person name="Ichikawa N."/>
        </authorList>
    </citation>
    <scope>NUCLEOTIDE SEQUENCE [LARGE SCALE GENOMIC DNA]</scope>
    <source>
        <strain evidence="8 9">NBRC 109752</strain>
    </source>
</reference>
<evidence type="ECO:0000313" key="9">
    <source>
        <dbReference type="Proteomes" id="UP000321436"/>
    </source>
</evidence>
<evidence type="ECO:0000256" key="3">
    <source>
        <dbReference type="ARBA" id="ARBA00022729"/>
    </source>
</evidence>
<evidence type="ECO:0000256" key="1">
    <source>
        <dbReference type="ARBA" id="ARBA00004442"/>
    </source>
</evidence>
<sequence length="640" mass="72704">MRLKRSVVAGLLFCLAFSSCRKYLDVVPDGVATFDYVFRQRSTAEQYLYTCYSYMPKHGDISANPAFMAAGELWFQYPYNLPGFTVNLSSWEIARGTQSVAAPLVSYWRGTNGASNLFRAIRDCNILIENVNQVPNMEQYEKDQWVAEATFLKAYYHWWLLRMYGPIPVVDKNLPVNVSPEDVQVPRQPVDSCFNYVVATLNNAIVNLPERINNMASEAGRITKAIAMAVKAEVLITAASPLFNGNTTYANFKSKTGEIYFNQSYDPEKWVKAKDAIKEAIDICIAQGYRLNRFNPSVSANLPADLQIVMDIRTSLTDNFNAEAVWSNTNSQAALIQEMAQPRATAAQANNTSFWCLSSVPMSIVNQFYTKNGVPVTEDRTLDFVTRGNQTRKAVATEKNLIFQGYTTAAINFDREPRFYANLGFDGSVLYGNGNTTVGSLNHLEARQGQYSGFSGQVTRFNVTGYFPVKVVNYLNVFGPNNTTYIISQYAWPVMRMANLYLMYAEALNEVSGPGAETERWIDSVRLRAGIPTVREAWTNFSTNPAQIDSKEGMRQIIHRERLIELAFEGQRFWDQRRWKEAEKAWQGPVQGWTIGQQDVVGYYQFSTLFNRTFRQRDYFWPIAEDDLIENKNLVQNPGW</sequence>
<dbReference type="AlphaFoldDB" id="A0A512RF95"/>
<dbReference type="PROSITE" id="PS51257">
    <property type="entry name" value="PROKAR_LIPOPROTEIN"/>
    <property type="match status" value="1"/>
</dbReference>
<organism evidence="8 9">
    <name type="scientific">Chitinophaga cymbidii</name>
    <dbReference type="NCBI Taxonomy" id="1096750"/>
    <lineage>
        <taxon>Bacteria</taxon>
        <taxon>Pseudomonadati</taxon>
        <taxon>Bacteroidota</taxon>
        <taxon>Chitinophagia</taxon>
        <taxon>Chitinophagales</taxon>
        <taxon>Chitinophagaceae</taxon>
        <taxon>Chitinophaga</taxon>
    </lineage>
</organism>
<dbReference type="Gene3D" id="1.25.40.390">
    <property type="match status" value="1"/>
</dbReference>
<dbReference type="Pfam" id="PF14322">
    <property type="entry name" value="SusD-like_3"/>
    <property type="match status" value="1"/>
</dbReference>
<comment type="caution">
    <text evidence="8">The sequence shown here is derived from an EMBL/GenBank/DDBJ whole genome shotgun (WGS) entry which is preliminary data.</text>
</comment>
<gene>
    <name evidence="8" type="ORF">CCY01nite_06310</name>
</gene>
<evidence type="ECO:0000256" key="4">
    <source>
        <dbReference type="ARBA" id="ARBA00023136"/>
    </source>
</evidence>
<keyword evidence="9" id="KW-1185">Reference proteome</keyword>
<dbReference type="EMBL" id="BKAU01000001">
    <property type="protein sequence ID" value="GEP94371.1"/>
    <property type="molecule type" value="Genomic_DNA"/>
</dbReference>
<protein>
    <submittedName>
        <fullName evidence="8">Starch-binding protein</fullName>
    </submittedName>
</protein>
<accession>A0A512RF95</accession>
<evidence type="ECO:0000259" key="6">
    <source>
        <dbReference type="Pfam" id="PF07980"/>
    </source>
</evidence>
<name>A0A512RF95_9BACT</name>
<keyword evidence="5" id="KW-0998">Cell outer membrane</keyword>
<evidence type="ECO:0000259" key="7">
    <source>
        <dbReference type="Pfam" id="PF14322"/>
    </source>
</evidence>
<dbReference type="InterPro" id="IPR011990">
    <property type="entry name" value="TPR-like_helical_dom_sf"/>
</dbReference>
<comment type="subcellular location">
    <subcellularLocation>
        <location evidence="1">Cell outer membrane</location>
    </subcellularLocation>
</comment>
<keyword evidence="4" id="KW-0472">Membrane</keyword>
<dbReference type="SUPFAM" id="SSF48452">
    <property type="entry name" value="TPR-like"/>
    <property type="match status" value="1"/>
</dbReference>
<feature type="domain" description="RagB/SusD" evidence="6">
    <location>
        <begin position="323"/>
        <end position="640"/>
    </location>
</feature>